<dbReference type="PANTHER" id="PTHR33336">
    <property type="entry name" value="QUINOL MONOOXYGENASE YGIN-RELATED"/>
    <property type="match status" value="1"/>
</dbReference>
<gene>
    <name evidence="3" type="ORF">TSOC_005866</name>
</gene>
<dbReference type="Proteomes" id="UP000236333">
    <property type="component" value="Unassembled WGS sequence"/>
</dbReference>
<dbReference type="InterPro" id="IPR011008">
    <property type="entry name" value="Dimeric_a/b-barrel"/>
</dbReference>
<dbReference type="PANTHER" id="PTHR33336:SF15">
    <property type="entry name" value="ABM DOMAIN-CONTAINING PROTEIN"/>
    <property type="match status" value="1"/>
</dbReference>
<name>A0A2J8A5A0_9CHLO</name>
<feature type="compositionally biased region" description="Low complexity" evidence="1">
    <location>
        <begin position="194"/>
        <end position="204"/>
    </location>
</feature>
<evidence type="ECO:0000259" key="2">
    <source>
        <dbReference type="Pfam" id="PF03992"/>
    </source>
</evidence>
<feature type="domain" description="ABM" evidence="2">
    <location>
        <begin position="91"/>
        <end position="161"/>
    </location>
</feature>
<accession>A0A2J8A5A0</accession>
<dbReference type="InterPro" id="IPR007138">
    <property type="entry name" value="ABM_dom"/>
</dbReference>
<sequence length="273" mass="31282">MAAGSVPPPPKTLVIKLTKPTDTNTEFHTYTEWESYKALMEHLESGSCEEFAKFVDSNDILVDTCMLEPAGDMKRWAQQLGRREDKPAFMAMKYTIAPCMHDTFMDEYMRCEKTLRDTKGLDFFQLTKPTDTNTEVHTYTEWESYKALMEHLESGSCEEFAKFVDSNDILVDTCMLEPVGDMKREYRADRSGERAAAAARAAANMERRRRREGEEDPREMAAHVHINFHVPPSEVRLGRPSGAKGGGYTREKDIEWHTCPFIVLASSETERRM</sequence>
<dbReference type="AlphaFoldDB" id="A0A2J8A5A0"/>
<dbReference type="InterPro" id="IPR050744">
    <property type="entry name" value="AI-2_Isomerase_LsrG"/>
</dbReference>
<evidence type="ECO:0000313" key="4">
    <source>
        <dbReference type="Proteomes" id="UP000236333"/>
    </source>
</evidence>
<dbReference type="GO" id="GO:0003824">
    <property type="term" value="F:catalytic activity"/>
    <property type="evidence" value="ECO:0007669"/>
    <property type="project" value="TreeGrafter"/>
</dbReference>
<comment type="caution">
    <text evidence="3">The sequence shown here is derived from an EMBL/GenBank/DDBJ whole genome shotgun (WGS) entry which is preliminary data.</text>
</comment>
<protein>
    <recommendedName>
        <fullName evidence="2">ABM domain-containing protein</fullName>
    </recommendedName>
</protein>
<dbReference type="Gene3D" id="3.30.70.100">
    <property type="match status" value="1"/>
</dbReference>
<proteinExistence type="predicted"/>
<evidence type="ECO:0000313" key="3">
    <source>
        <dbReference type="EMBL" id="PNH07694.1"/>
    </source>
</evidence>
<dbReference type="EMBL" id="PGGS01000166">
    <property type="protein sequence ID" value="PNH07694.1"/>
    <property type="molecule type" value="Genomic_DNA"/>
</dbReference>
<dbReference type="Pfam" id="PF03992">
    <property type="entry name" value="ABM"/>
    <property type="match status" value="1"/>
</dbReference>
<evidence type="ECO:0000256" key="1">
    <source>
        <dbReference type="SAM" id="MobiDB-lite"/>
    </source>
</evidence>
<feature type="region of interest" description="Disordered" evidence="1">
    <location>
        <begin position="187"/>
        <end position="218"/>
    </location>
</feature>
<organism evidence="3 4">
    <name type="scientific">Tetrabaena socialis</name>
    <dbReference type="NCBI Taxonomy" id="47790"/>
    <lineage>
        <taxon>Eukaryota</taxon>
        <taxon>Viridiplantae</taxon>
        <taxon>Chlorophyta</taxon>
        <taxon>core chlorophytes</taxon>
        <taxon>Chlorophyceae</taxon>
        <taxon>CS clade</taxon>
        <taxon>Chlamydomonadales</taxon>
        <taxon>Tetrabaenaceae</taxon>
        <taxon>Tetrabaena</taxon>
    </lineage>
</organism>
<keyword evidence="4" id="KW-1185">Reference proteome</keyword>
<reference evidence="3 4" key="1">
    <citation type="journal article" date="2017" name="Mol. Biol. Evol.">
        <title>The 4-celled Tetrabaena socialis nuclear genome reveals the essential components for genetic control of cell number at the origin of multicellularity in the volvocine lineage.</title>
        <authorList>
            <person name="Featherston J."/>
            <person name="Arakaki Y."/>
            <person name="Hanschen E.R."/>
            <person name="Ferris P.J."/>
            <person name="Michod R.E."/>
            <person name="Olson B.J.S.C."/>
            <person name="Nozaki H."/>
            <person name="Durand P.M."/>
        </authorList>
    </citation>
    <scope>NUCLEOTIDE SEQUENCE [LARGE SCALE GENOMIC DNA]</scope>
    <source>
        <strain evidence="3 4">NIES-571</strain>
    </source>
</reference>
<dbReference type="SUPFAM" id="SSF54909">
    <property type="entry name" value="Dimeric alpha+beta barrel"/>
    <property type="match status" value="2"/>
</dbReference>